<proteinExistence type="predicted"/>
<evidence type="ECO:0000313" key="3">
    <source>
        <dbReference type="EMBL" id="SFT06767.1"/>
    </source>
</evidence>
<dbReference type="InterPro" id="IPR041413">
    <property type="entry name" value="MLTR_LBD"/>
</dbReference>
<dbReference type="Gene3D" id="1.10.260.40">
    <property type="entry name" value="lambda repressor-like DNA-binding domains"/>
    <property type="match status" value="1"/>
</dbReference>
<sequence length="302" mass="33105">MPTTLPPQREPNQSSRDPGSDRTSHERPTLGCVAEENLLGEFVRARRELVTPEQAGIPVTGVRRVPGLRREEVAMLAGISADYYLRLEQGRDRNPSVQVLESLARVLRLDDAATEHLLRLAATKPLRRTPMPELRSSTAKLLASLALPAFVETRYMDVLAANRLATAMSPRLVPGTNRLRDMFLDPAEQDLYPDWETDSVSAVAGFRKSVGAETHDPRYAEIVGELCLASPRFSSIWARHDVIVCAAAPMRVAHPQVGDLVLNRERLGVEGSPGQALVIFHPDPGTDSAEKLTLLGTTVAAR</sequence>
<dbReference type="SUPFAM" id="SSF47413">
    <property type="entry name" value="lambda repressor-like DNA-binding domains"/>
    <property type="match status" value="1"/>
</dbReference>
<dbReference type="PANTHER" id="PTHR35010:SF2">
    <property type="entry name" value="BLL4672 PROTEIN"/>
    <property type="match status" value="1"/>
</dbReference>
<name>A0A1I6UZK0_9PSEU</name>
<dbReference type="InterPro" id="IPR001387">
    <property type="entry name" value="Cro/C1-type_HTH"/>
</dbReference>
<feature type="compositionally biased region" description="Basic and acidic residues" evidence="1">
    <location>
        <begin position="18"/>
        <end position="28"/>
    </location>
</feature>
<feature type="domain" description="HTH cro/C1-type" evidence="2">
    <location>
        <begin position="67"/>
        <end position="112"/>
    </location>
</feature>
<dbReference type="EMBL" id="FOZX01000014">
    <property type="protein sequence ID" value="SFT06767.1"/>
    <property type="molecule type" value="Genomic_DNA"/>
</dbReference>
<dbReference type="Pfam" id="PF17765">
    <property type="entry name" value="MLTR_LBD"/>
    <property type="match status" value="1"/>
</dbReference>
<evidence type="ECO:0000256" key="1">
    <source>
        <dbReference type="SAM" id="MobiDB-lite"/>
    </source>
</evidence>
<dbReference type="Gene3D" id="3.30.450.180">
    <property type="match status" value="1"/>
</dbReference>
<organism evidence="3 4">
    <name type="scientific">Saccharopolyspora flava</name>
    <dbReference type="NCBI Taxonomy" id="95161"/>
    <lineage>
        <taxon>Bacteria</taxon>
        <taxon>Bacillati</taxon>
        <taxon>Actinomycetota</taxon>
        <taxon>Actinomycetes</taxon>
        <taxon>Pseudonocardiales</taxon>
        <taxon>Pseudonocardiaceae</taxon>
        <taxon>Saccharopolyspora</taxon>
    </lineage>
</organism>
<accession>A0A1I6UZK0</accession>
<dbReference type="AlphaFoldDB" id="A0A1I6UZK0"/>
<dbReference type="Proteomes" id="UP000198852">
    <property type="component" value="Unassembled WGS sequence"/>
</dbReference>
<dbReference type="SMART" id="SM00530">
    <property type="entry name" value="HTH_XRE"/>
    <property type="match status" value="1"/>
</dbReference>
<dbReference type="Pfam" id="PF13560">
    <property type="entry name" value="HTH_31"/>
    <property type="match status" value="1"/>
</dbReference>
<evidence type="ECO:0000313" key="4">
    <source>
        <dbReference type="Proteomes" id="UP000198852"/>
    </source>
</evidence>
<dbReference type="InterPro" id="IPR010982">
    <property type="entry name" value="Lambda_DNA-bd_dom_sf"/>
</dbReference>
<feature type="region of interest" description="Disordered" evidence="1">
    <location>
        <begin position="1"/>
        <end position="28"/>
    </location>
</feature>
<gene>
    <name evidence="3" type="ORF">SAMN05660874_05418</name>
</gene>
<keyword evidence="4" id="KW-1185">Reference proteome</keyword>
<dbReference type="STRING" id="95161.SAMN05660874_05418"/>
<evidence type="ECO:0000259" key="2">
    <source>
        <dbReference type="PROSITE" id="PS50943"/>
    </source>
</evidence>
<protein>
    <submittedName>
        <fullName evidence="3">Helix-turn-helix domain-containing protein</fullName>
    </submittedName>
</protein>
<dbReference type="PANTHER" id="PTHR35010">
    <property type="entry name" value="BLL4672 PROTEIN-RELATED"/>
    <property type="match status" value="1"/>
</dbReference>
<dbReference type="GO" id="GO:0003677">
    <property type="term" value="F:DNA binding"/>
    <property type="evidence" value="ECO:0007669"/>
    <property type="project" value="InterPro"/>
</dbReference>
<dbReference type="PROSITE" id="PS50943">
    <property type="entry name" value="HTH_CROC1"/>
    <property type="match status" value="1"/>
</dbReference>
<reference evidence="4" key="1">
    <citation type="submission" date="2016-10" db="EMBL/GenBank/DDBJ databases">
        <authorList>
            <person name="Varghese N."/>
            <person name="Submissions S."/>
        </authorList>
    </citation>
    <scope>NUCLEOTIDE SEQUENCE [LARGE SCALE GENOMIC DNA]</scope>
    <source>
        <strain evidence="4">DSM 44771</strain>
    </source>
</reference>
<dbReference type="CDD" id="cd00093">
    <property type="entry name" value="HTH_XRE"/>
    <property type="match status" value="1"/>
</dbReference>